<evidence type="ECO:0000256" key="1">
    <source>
        <dbReference type="SAM" id="MobiDB-lite"/>
    </source>
</evidence>
<reference evidence="3 4" key="1">
    <citation type="journal article" date="2006" name="J. Bacteriol.">
        <title>Comparative genomic evidence for a close relationship between the dimorphic prosthecate bacteria Hyphomonas neptunium and Caulobacter crescentus.</title>
        <authorList>
            <person name="Badger J.H."/>
            <person name="Hoover T.R."/>
            <person name="Brun Y.V."/>
            <person name="Weiner R.M."/>
            <person name="Laub M.T."/>
            <person name="Alexandre G."/>
            <person name="Mrazek J."/>
            <person name="Ren Q."/>
            <person name="Paulsen I.T."/>
            <person name="Nelson K.E."/>
            <person name="Khouri H.M."/>
            <person name="Radune D."/>
            <person name="Sosa J."/>
            <person name="Dodson R.J."/>
            <person name="Sullivan S.A."/>
            <person name="Rosovitz M.J."/>
            <person name="Madupu R."/>
            <person name="Brinkac L.M."/>
            <person name="Durkin A.S."/>
            <person name="Daugherty S.C."/>
            <person name="Kothari S.P."/>
            <person name="Giglio M.G."/>
            <person name="Zhou L."/>
            <person name="Haft D.H."/>
            <person name="Selengut J.D."/>
            <person name="Davidsen T.M."/>
            <person name="Yang Q."/>
            <person name="Zafar N."/>
            <person name="Ward N.L."/>
        </authorList>
    </citation>
    <scope>NUCLEOTIDE SEQUENCE [LARGE SCALE GENOMIC DNA]</scope>
    <source>
        <strain evidence="3 4">ATCC 15444</strain>
    </source>
</reference>
<dbReference type="AlphaFoldDB" id="Q0C4W1"/>
<evidence type="ECO:0000313" key="4">
    <source>
        <dbReference type="Proteomes" id="UP000001959"/>
    </source>
</evidence>
<feature type="transmembrane region" description="Helical" evidence="2">
    <location>
        <begin position="470"/>
        <end position="492"/>
    </location>
</feature>
<dbReference type="KEGG" id="hne:HNE_0502"/>
<organism evidence="3 4">
    <name type="scientific">Hyphomonas neptunium (strain ATCC 15444)</name>
    <dbReference type="NCBI Taxonomy" id="228405"/>
    <lineage>
        <taxon>Bacteria</taxon>
        <taxon>Pseudomonadati</taxon>
        <taxon>Pseudomonadota</taxon>
        <taxon>Alphaproteobacteria</taxon>
        <taxon>Hyphomonadales</taxon>
        <taxon>Hyphomonadaceae</taxon>
        <taxon>Hyphomonas</taxon>
    </lineage>
</organism>
<keyword evidence="2" id="KW-0472">Membrane</keyword>
<protein>
    <submittedName>
        <fullName evidence="3">Uncharacterized protein</fullName>
    </submittedName>
</protein>
<feature type="compositionally biased region" description="Low complexity" evidence="1">
    <location>
        <begin position="221"/>
        <end position="261"/>
    </location>
</feature>
<keyword evidence="2" id="KW-0812">Transmembrane</keyword>
<gene>
    <name evidence="3" type="ordered locus">HNE_0502</name>
</gene>
<keyword evidence="2" id="KW-1133">Transmembrane helix</keyword>
<accession>Q0C4W1</accession>
<sequence>MPKPCLKAIPCPTMGVLHSASCTPPLDLFSPGTLYGQPPPQSAQKGKIVGMARQRKVQSRKAGWMLAVMFNSLLILLPVIGARAVANAYDQDLTSREGAAEALQHAHEKLLDELTTIGPRDEDSKLPYWQDRIIAELDARNMPAVRGYLLAAPQILGRELGEQIRVRAEAEVTGTPDERLIRAAMQKLPETIAARIMETERYNPPAASPEIAPPLEEAPITAEEAAPADSSEAVPDETATAEADDAAQAAADPAAVEEPVVLQANVRSEDERRFQTLGDYADLSNMSQNWIEGDRSDELVVKLTGLGLVQQDYSDGLSDAAALSVSILKSARRSQRLTPSFSAYLEDHVDAALPDEALEPALEEAFSDLATTEMRAERVRTAYAASIDQSGLGPLEGDLDQIQRLAAQTSPGGALTILAVIEDGTDLQRARLLAEAGGERFIVLVRERGKESLKIADAGISWNRNTVLEIMSLTAAGMLLFWVMLSTVRLYIKLPKPRAEPQGT</sequence>
<proteinExistence type="predicted"/>
<keyword evidence="4" id="KW-1185">Reference proteome</keyword>
<feature type="region of interest" description="Disordered" evidence="1">
    <location>
        <begin position="221"/>
        <end position="264"/>
    </location>
</feature>
<feature type="transmembrane region" description="Helical" evidence="2">
    <location>
        <begin position="63"/>
        <end position="86"/>
    </location>
</feature>
<dbReference type="HOGENOM" id="CLU_540550_0_0_5"/>
<dbReference type="eggNOG" id="ENOG502ZYZF">
    <property type="taxonomic scope" value="Bacteria"/>
</dbReference>
<evidence type="ECO:0000256" key="2">
    <source>
        <dbReference type="SAM" id="Phobius"/>
    </source>
</evidence>
<dbReference type="Proteomes" id="UP000001959">
    <property type="component" value="Chromosome"/>
</dbReference>
<name>Q0C4W1_HYPNA</name>
<evidence type="ECO:0000313" key="3">
    <source>
        <dbReference type="EMBL" id="ABI78560.1"/>
    </source>
</evidence>
<dbReference type="EMBL" id="CP000158">
    <property type="protein sequence ID" value="ABI78560.1"/>
    <property type="molecule type" value="Genomic_DNA"/>
</dbReference>